<dbReference type="GO" id="GO:0046983">
    <property type="term" value="F:protein dimerization activity"/>
    <property type="evidence" value="ECO:0007669"/>
    <property type="project" value="InterPro"/>
</dbReference>
<evidence type="ECO:0000256" key="2">
    <source>
        <dbReference type="ARBA" id="ARBA00005510"/>
    </source>
</evidence>
<dbReference type="PROSITE" id="PS50888">
    <property type="entry name" value="BHLH"/>
    <property type="match status" value="1"/>
</dbReference>
<dbReference type="GO" id="GO:0043565">
    <property type="term" value="F:sequence-specific DNA binding"/>
    <property type="evidence" value="ECO:0007669"/>
    <property type="project" value="TreeGrafter"/>
</dbReference>
<keyword evidence="4" id="KW-0804">Transcription</keyword>
<keyword evidence="5" id="KW-0539">Nucleus</keyword>
<dbReference type="Gene3D" id="4.10.280.10">
    <property type="entry name" value="Helix-loop-helix DNA-binding domain"/>
    <property type="match status" value="1"/>
</dbReference>
<feature type="compositionally biased region" description="Basic and acidic residues" evidence="7">
    <location>
        <begin position="196"/>
        <end position="206"/>
    </location>
</feature>
<evidence type="ECO:0000256" key="5">
    <source>
        <dbReference type="ARBA" id="ARBA00023242"/>
    </source>
</evidence>
<feature type="region of interest" description="Disordered" evidence="7">
    <location>
        <begin position="186"/>
        <end position="207"/>
    </location>
</feature>
<dbReference type="GO" id="GO:0005634">
    <property type="term" value="C:nucleus"/>
    <property type="evidence" value="ECO:0007669"/>
    <property type="project" value="UniProtKB-SubCell"/>
</dbReference>
<sequence>MELDEHGYLEGQLLQRRETWEAYFSDNIGDFFSHEDGGCFDYCCLDEGGGGIGECSLLPDPGLDVLGLSADPGFGCPNLTTYCGLPPPAPFGAMPQLAAIPPARAITVSTAATTLGLSTAPFSYREEHVLGLELDEVGLLHRQAGHHLVGPIQAVVSKMEELSHSPTEAGGRNRTGAPALPLPAFEVGPLSSSSAPERKVRAKKVEGQPSKNLLAERRRRKRLNDRLSMLRSVVPKISKMDRTSILGDTIDYMKELLERIKRLQEEMESTDSSTSASSEEYSPPPDLLSLFRDILDPTNEAALVRTSAPKFDVERREADTRVEIWCARNPGLLLSILGTLEALGLEIQQCVISCFNDFGMQASCSEDVKQRAVLSSEEMKQFLFRNAGYRGKCV</sequence>
<evidence type="ECO:0000256" key="3">
    <source>
        <dbReference type="ARBA" id="ARBA00023015"/>
    </source>
</evidence>
<protein>
    <recommendedName>
        <fullName evidence="8">BHLH domain-containing protein</fullName>
    </recommendedName>
</protein>
<dbReference type="InterPro" id="IPR051358">
    <property type="entry name" value="TF_AMS/ICE1/BHLH6-like"/>
</dbReference>
<dbReference type="AlphaFoldDB" id="A0A843W5V8"/>
<dbReference type="PANTHER" id="PTHR31945">
    <property type="entry name" value="TRANSCRIPTION FACTOR SCREAM2-RELATED"/>
    <property type="match status" value="1"/>
</dbReference>
<evidence type="ECO:0000256" key="6">
    <source>
        <dbReference type="SAM" id="Coils"/>
    </source>
</evidence>
<dbReference type="Pfam" id="PF00010">
    <property type="entry name" value="HLH"/>
    <property type="match status" value="1"/>
</dbReference>
<dbReference type="SMART" id="SM00353">
    <property type="entry name" value="HLH"/>
    <property type="match status" value="1"/>
</dbReference>
<keyword evidence="10" id="KW-1185">Reference proteome</keyword>
<keyword evidence="3" id="KW-0805">Transcription regulation</keyword>
<evidence type="ECO:0000256" key="1">
    <source>
        <dbReference type="ARBA" id="ARBA00004123"/>
    </source>
</evidence>
<dbReference type="OrthoDB" id="752464at2759"/>
<feature type="coiled-coil region" evidence="6">
    <location>
        <begin position="246"/>
        <end position="273"/>
    </location>
</feature>
<dbReference type="Proteomes" id="UP000652761">
    <property type="component" value="Unassembled WGS sequence"/>
</dbReference>
<dbReference type="SUPFAM" id="SSF47459">
    <property type="entry name" value="HLH, helix-loop-helix DNA-binding domain"/>
    <property type="match status" value="1"/>
</dbReference>
<evidence type="ECO:0000256" key="7">
    <source>
        <dbReference type="SAM" id="MobiDB-lite"/>
    </source>
</evidence>
<comment type="caution">
    <text evidence="9">The sequence shown here is derived from an EMBL/GenBank/DDBJ whole genome shotgun (WGS) entry which is preliminary data.</text>
</comment>
<dbReference type="GO" id="GO:0003700">
    <property type="term" value="F:DNA-binding transcription factor activity"/>
    <property type="evidence" value="ECO:0007669"/>
    <property type="project" value="TreeGrafter"/>
</dbReference>
<comment type="similarity">
    <text evidence="2">Belongs to the bHLH protein family.</text>
</comment>
<feature type="domain" description="BHLH" evidence="8">
    <location>
        <begin position="207"/>
        <end position="256"/>
    </location>
</feature>
<dbReference type="Pfam" id="PF22754">
    <property type="entry name" value="bHLH-TF_ACT-like_plant"/>
    <property type="match status" value="1"/>
</dbReference>
<gene>
    <name evidence="9" type="ORF">Taro_038134</name>
</gene>
<comment type="subcellular location">
    <subcellularLocation>
        <location evidence="1">Nucleus</location>
    </subcellularLocation>
</comment>
<dbReference type="InterPro" id="IPR036638">
    <property type="entry name" value="HLH_DNA-bd_sf"/>
</dbReference>
<evidence type="ECO:0000259" key="8">
    <source>
        <dbReference type="PROSITE" id="PS50888"/>
    </source>
</evidence>
<keyword evidence="6" id="KW-0175">Coiled coil</keyword>
<evidence type="ECO:0000313" key="10">
    <source>
        <dbReference type="Proteomes" id="UP000652761"/>
    </source>
</evidence>
<evidence type="ECO:0000256" key="4">
    <source>
        <dbReference type="ARBA" id="ARBA00023163"/>
    </source>
</evidence>
<evidence type="ECO:0000313" key="9">
    <source>
        <dbReference type="EMBL" id="MQM05322.1"/>
    </source>
</evidence>
<accession>A0A843W5V8</accession>
<organism evidence="9 10">
    <name type="scientific">Colocasia esculenta</name>
    <name type="common">Wild taro</name>
    <name type="synonym">Arum esculentum</name>
    <dbReference type="NCBI Taxonomy" id="4460"/>
    <lineage>
        <taxon>Eukaryota</taxon>
        <taxon>Viridiplantae</taxon>
        <taxon>Streptophyta</taxon>
        <taxon>Embryophyta</taxon>
        <taxon>Tracheophyta</taxon>
        <taxon>Spermatophyta</taxon>
        <taxon>Magnoliopsida</taxon>
        <taxon>Liliopsida</taxon>
        <taxon>Araceae</taxon>
        <taxon>Aroideae</taxon>
        <taxon>Colocasieae</taxon>
        <taxon>Colocasia</taxon>
    </lineage>
</organism>
<name>A0A843W5V8_COLES</name>
<dbReference type="PANTHER" id="PTHR31945:SF15">
    <property type="entry name" value="TRANSCRIPTION FACTOR BHLH61-RELATED"/>
    <property type="match status" value="1"/>
</dbReference>
<reference evidence="9" key="1">
    <citation type="submission" date="2017-07" db="EMBL/GenBank/DDBJ databases">
        <title>Taro Niue Genome Assembly and Annotation.</title>
        <authorList>
            <person name="Atibalentja N."/>
            <person name="Keating K."/>
            <person name="Fields C.J."/>
        </authorList>
    </citation>
    <scope>NUCLEOTIDE SEQUENCE</scope>
    <source>
        <strain evidence="9">Niue_2</strain>
        <tissue evidence="9">Leaf</tissue>
    </source>
</reference>
<dbReference type="InterPro" id="IPR011598">
    <property type="entry name" value="bHLH_dom"/>
</dbReference>
<dbReference type="InterPro" id="IPR054502">
    <property type="entry name" value="bHLH-TF_ACT-like_plant"/>
</dbReference>
<dbReference type="EMBL" id="NMUH01003391">
    <property type="protein sequence ID" value="MQM05322.1"/>
    <property type="molecule type" value="Genomic_DNA"/>
</dbReference>
<proteinExistence type="inferred from homology"/>